<accession>A0A409XGB0</accession>
<dbReference type="Proteomes" id="UP000283269">
    <property type="component" value="Unassembled WGS sequence"/>
</dbReference>
<dbReference type="InParanoid" id="A0A409XGB0"/>
<comment type="caution">
    <text evidence="1">The sequence shown here is derived from an EMBL/GenBank/DDBJ whole genome shotgun (WGS) entry which is preliminary data.</text>
</comment>
<dbReference type="AlphaFoldDB" id="A0A409XGB0"/>
<reference evidence="1 2" key="1">
    <citation type="journal article" date="2018" name="Evol. Lett.">
        <title>Horizontal gene cluster transfer increased hallucinogenic mushroom diversity.</title>
        <authorList>
            <person name="Reynolds H.T."/>
            <person name="Vijayakumar V."/>
            <person name="Gluck-Thaler E."/>
            <person name="Korotkin H.B."/>
            <person name="Matheny P.B."/>
            <person name="Slot J.C."/>
        </authorList>
    </citation>
    <scope>NUCLEOTIDE SEQUENCE [LARGE SCALE GENOMIC DNA]</scope>
    <source>
        <strain evidence="1 2">2631</strain>
    </source>
</reference>
<organism evidence="1 2">
    <name type="scientific">Psilocybe cyanescens</name>
    <dbReference type="NCBI Taxonomy" id="93625"/>
    <lineage>
        <taxon>Eukaryota</taxon>
        <taxon>Fungi</taxon>
        <taxon>Dikarya</taxon>
        <taxon>Basidiomycota</taxon>
        <taxon>Agaricomycotina</taxon>
        <taxon>Agaricomycetes</taxon>
        <taxon>Agaricomycetidae</taxon>
        <taxon>Agaricales</taxon>
        <taxon>Agaricineae</taxon>
        <taxon>Strophariaceae</taxon>
        <taxon>Psilocybe</taxon>
    </lineage>
</organism>
<evidence type="ECO:0000313" key="2">
    <source>
        <dbReference type="Proteomes" id="UP000283269"/>
    </source>
</evidence>
<proteinExistence type="predicted"/>
<evidence type="ECO:0000313" key="1">
    <source>
        <dbReference type="EMBL" id="PPQ89786.1"/>
    </source>
</evidence>
<gene>
    <name evidence="1" type="ORF">CVT25_008164</name>
</gene>
<sequence length="143" mass="16509">MSSNYERRFNYIFPAYNIFHALKVLHELRCLKNRYHSSHTGKLSAFHIRLWGKSPEVQSVSSTAYGKRPALSTTIRSRMDENVLAGARVSCSRCFHLIHSAAFLYEIPSVKARVCEDTSMLVARWYTRADKLFVAHRHSYAIV</sequence>
<name>A0A409XGB0_PSICY</name>
<protein>
    <submittedName>
        <fullName evidence="1">Uncharacterized protein</fullName>
    </submittedName>
</protein>
<dbReference type="EMBL" id="NHYD01001825">
    <property type="protein sequence ID" value="PPQ89786.1"/>
    <property type="molecule type" value="Genomic_DNA"/>
</dbReference>
<keyword evidence="2" id="KW-1185">Reference proteome</keyword>